<dbReference type="FunFam" id="2.70.70.10:FF:000019">
    <property type="entry name" value="M23 family peptidase"/>
    <property type="match status" value="1"/>
</dbReference>
<dbReference type="Pfam" id="PF18421">
    <property type="entry name" value="Peptidase_M23_N"/>
    <property type="match status" value="1"/>
</dbReference>
<evidence type="ECO:0000256" key="1">
    <source>
        <dbReference type="SAM" id="SignalP"/>
    </source>
</evidence>
<keyword evidence="1" id="KW-0732">Signal</keyword>
<reference evidence="4 5" key="1">
    <citation type="submission" date="2017-08" db="EMBL/GenBank/DDBJ databases">
        <title>Fine stratification of microbial communities through a metagenomic profile of the photic zone.</title>
        <authorList>
            <person name="Haro-Moreno J.M."/>
            <person name="Lopez-Perez M."/>
            <person name="De La Torre J."/>
            <person name="Picazo A."/>
            <person name="Camacho A."/>
            <person name="Rodriguez-Valera F."/>
        </authorList>
    </citation>
    <scope>NUCLEOTIDE SEQUENCE [LARGE SCALE GENOMIC DNA]</scope>
    <source>
        <strain evidence="4">MED-G24</strain>
    </source>
</reference>
<sequence>MITLATLLLSFAVANAMPRAEAVPGGVAIIDVPATGEVIFQGRRVMTVQKDNRRVAIIGLPLRTTPGDQTLKVGSHELTFHVSEKSYREQRLTIANRRLVNPLPEDLQRIGRDRKEMDAAFLHFDDSQPELSFALPAQGAVSSPFGLRRFLNGQPRNPHSGLDIAAPEGAPIVAPSPGTVVAVGDYFYNGNTVLLDHGQGLVTMYCHMSHADVAVGDRVLRGDKLGAIGSTGRVTGPHLHWSVSLNNARVDPTLFLSGIP</sequence>
<dbReference type="PANTHER" id="PTHR21666">
    <property type="entry name" value="PEPTIDASE-RELATED"/>
    <property type="match status" value="1"/>
</dbReference>
<dbReference type="Gene3D" id="2.60.40.1590">
    <property type="entry name" value="Peptidoglycan hydrolase domains"/>
    <property type="match status" value="1"/>
</dbReference>
<feature type="domain" description="M23ase beta-sheet core" evidence="2">
    <location>
        <begin position="158"/>
        <end position="252"/>
    </location>
</feature>
<evidence type="ECO:0000313" key="5">
    <source>
        <dbReference type="Proteomes" id="UP000219327"/>
    </source>
</evidence>
<comment type="caution">
    <text evidence="4">The sequence shown here is derived from an EMBL/GenBank/DDBJ whole genome shotgun (WGS) entry which is preliminary data.</text>
</comment>
<dbReference type="InterPro" id="IPR016047">
    <property type="entry name" value="M23ase_b-sheet_dom"/>
</dbReference>
<feature type="chain" id="PRO_5012563017" evidence="1">
    <location>
        <begin position="23"/>
        <end position="260"/>
    </location>
</feature>
<dbReference type="Proteomes" id="UP000219327">
    <property type="component" value="Unassembled WGS sequence"/>
</dbReference>
<evidence type="ECO:0000259" key="3">
    <source>
        <dbReference type="Pfam" id="PF18421"/>
    </source>
</evidence>
<accession>A0A2A5WRN0</accession>
<feature type="domain" description="Peptidase family M23 N-terminal" evidence="3">
    <location>
        <begin position="22"/>
        <end position="85"/>
    </location>
</feature>
<dbReference type="GO" id="GO:0004222">
    <property type="term" value="F:metalloendopeptidase activity"/>
    <property type="evidence" value="ECO:0007669"/>
    <property type="project" value="TreeGrafter"/>
</dbReference>
<dbReference type="InterPro" id="IPR040487">
    <property type="entry name" value="Peptidase_M23_N"/>
</dbReference>
<evidence type="ECO:0000259" key="2">
    <source>
        <dbReference type="Pfam" id="PF01551"/>
    </source>
</evidence>
<feature type="signal peptide" evidence="1">
    <location>
        <begin position="1"/>
        <end position="22"/>
    </location>
</feature>
<dbReference type="CDD" id="cd12797">
    <property type="entry name" value="M23_peptidase"/>
    <property type="match status" value="1"/>
</dbReference>
<gene>
    <name evidence="4" type="ORF">CNE99_06040</name>
</gene>
<dbReference type="InterPro" id="IPR050570">
    <property type="entry name" value="Cell_wall_metabolism_enzyme"/>
</dbReference>
<evidence type="ECO:0000313" key="4">
    <source>
        <dbReference type="EMBL" id="PDH39205.1"/>
    </source>
</evidence>
<name>A0A2A5WRN0_9GAMM</name>
<dbReference type="Gene3D" id="2.70.70.10">
    <property type="entry name" value="Glucose Permease (Domain IIA)"/>
    <property type="match status" value="1"/>
</dbReference>
<dbReference type="Pfam" id="PF01551">
    <property type="entry name" value="Peptidase_M23"/>
    <property type="match status" value="1"/>
</dbReference>
<protein>
    <submittedName>
        <fullName evidence="4">Peptidase M23</fullName>
    </submittedName>
</protein>
<dbReference type="EMBL" id="NTKD01000028">
    <property type="protein sequence ID" value="PDH39205.1"/>
    <property type="molecule type" value="Genomic_DNA"/>
</dbReference>
<dbReference type="SUPFAM" id="SSF51261">
    <property type="entry name" value="Duplicated hybrid motif"/>
    <property type="match status" value="1"/>
</dbReference>
<dbReference type="AlphaFoldDB" id="A0A2A5WRN0"/>
<dbReference type="InterPro" id="IPR011055">
    <property type="entry name" value="Dup_hybrid_motif"/>
</dbReference>
<dbReference type="PANTHER" id="PTHR21666:SF285">
    <property type="entry name" value="M23 FAMILY METALLOPEPTIDASE"/>
    <property type="match status" value="1"/>
</dbReference>
<organism evidence="4 5">
    <name type="scientific">OM182 bacterium MED-G24</name>
    <dbReference type="NCBI Taxonomy" id="1986255"/>
    <lineage>
        <taxon>Bacteria</taxon>
        <taxon>Pseudomonadati</taxon>
        <taxon>Pseudomonadota</taxon>
        <taxon>Gammaproteobacteria</taxon>
        <taxon>OMG group</taxon>
        <taxon>OM182 clade</taxon>
    </lineage>
</organism>
<proteinExistence type="predicted"/>